<evidence type="ECO:0000256" key="1">
    <source>
        <dbReference type="SAM" id="Phobius"/>
    </source>
</evidence>
<name>A0A840RW12_9BURK</name>
<feature type="transmembrane region" description="Helical" evidence="1">
    <location>
        <begin position="117"/>
        <end position="138"/>
    </location>
</feature>
<feature type="transmembrane region" description="Helical" evidence="1">
    <location>
        <begin position="144"/>
        <end position="165"/>
    </location>
</feature>
<proteinExistence type="predicted"/>
<dbReference type="EMBL" id="JACHHQ010000005">
    <property type="protein sequence ID" value="MBB5200751.1"/>
    <property type="molecule type" value="Genomic_DNA"/>
</dbReference>
<keyword evidence="1" id="KW-0812">Transmembrane</keyword>
<sequence>MSDWQSTLSVIERLAPTIGTVLGGPLVGGGISALEGVFGLTPAPAAATSDRQSAIAAAISGATPDQLLALKTADQNYAVAMSGLGFKDKETLAALVVQDTVSARTMQSDTKSYMPPLFTIFVTIGFFGMLLLLMFVNVPEANKAILYGFTGTLGTVWGASAHFWFGDTQASARTTELLAQSTPPI</sequence>
<keyword evidence="1" id="KW-1133">Transmembrane helix</keyword>
<dbReference type="Proteomes" id="UP000571084">
    <property type="component" value="Unassembled WGS sequence"/>
</dbReference>
<gene>
    <name evidence="2" type="ORF">HNR39_002593</name>
</gene>
<keyword evidence="1" id="KW-0472">Membrane</keyword>
<dbReference type="RefSeq" id="WP_168055790.1">
    <property type="nucleotide sequence ID" value="NZ_JAAOZT010000007.1"/>
</dbReference>
<evidence type="ECO:0000313" key="3">
    <source>
        <dbReference type="Proteomes" id="UP000571084"/>
    </source>
</evidence>
<accession>A0A840RW12</accession>
<dbReference type="AlphaFoldDB" id="A0A840RW12"/>
<comment type="caution">
    <text evidence="2">The sequence shown here is derived from an EMBL/GenBank/DDBJ whole genome shotgun (WGS) entry which is preliminary data.</text>
</comment>
<reference evidence="2 3" key="1">
    <citation type="submission" date="2020-08" db="EMBL/GenBank/DDBJ databases">
        <title>Genomic Encyclopedia of Type Strains, Phase IV (KMG-IV): sequencing the most valuable type-strain genomes for metagenomic binning, comparative biology and taxonomic classification.</title>
        <authorList>
            <person name="Goeker M."/>
        </authorList>
    </citation>
    <scope>NUCLEOTIDE SEQUENCE [LARGE SCALE GENOMIC DNA]</scope>
    <source>
        <strain evidence="2 3">DSM 23240</strain>
    </source>
</reference>
<protein>
    <submittedName>
        <fullName evidence="2">Uncharacterized protein</fullName>
    </submittedName>
</protein>
<organism evidence="2 3">
    <name type="scientific">Glaciimonas immobilis</name>
    <dbReference type="NCBI Taxonomy" id="728004"/>
    <lineage>
        <taxon>Bacteria</taxon>
        <taxon>Pseudomonadati</taxon>
        <taxon>Pseudomonadota</taxon>
        <taxon>Betaproteobacteria</taxon>
        <taxon>Burkholderiales</taxon>
        <taxon>Oxalobacteraceae</taxon>
        <taxon>Glaciimonas</taxon>
    </lineage>
</organism>
<evidence type="ECO:0000313" key="2">
    <source>
        <dbReference type="EMBL" id="MBB5200751.1"/>
    </source>
</evidence>
<keyword evidence="3" id="KW-1185">Reference proteome</keyword>